<protein>
    <recommendedName>
        <fullName evidence="3">dolichyl-P-Man:Man5GlcNAc2-PP-dolichol alpha-1,3-mannosyltransferase</fullName>
        <ecNumber evidence="3">2.4.1.258</ecNumber>
    </recommendedName>
</protein>
<dbReference type="EC" id="2.4.1.258" evidence="3"/>
<evidence type="ECO:0000256" key="8">
    <source>
        <dbReference type="ARBA" id="ARBA00022989"/>
    </source>
</evidence>
<keyword evidence="6 11" id="KW-0812">Transmembrane</keyword>
<keyword evidence="8 11" id="KW-1133">Transmembrane helix</keyword>
<evidence type="ECO:0000256" key="11">
    <source>
        <dbReference type="SAM" id="Phobius"/>
    </source>
</evidence>
<keyword evidence="5 12" id="KW-0808">Transferase</keyword>
<keyword evidence="9 11" id="KW-0472">Membrane</keyword>
<evidence type="ECO:0000256" key="3">
    <source>
        <dbReference type="ARBA" id="ARBA00011964"/>
    </source>
</evidence>
<evidence type="ECO:0000256" key="6">
    <source>
        <dbReference type="ARBA" id="ARBA00022692"/>
    </source>
</evidence>
<keyword evidence="7" id="KW-0256">Endoplasmic reticulum</keyword>
<dbReference type="PANTHER" id="PTHR12646">
    <property type="entry name" value="NOT56 - RELATED"/>
    <property type="match status" value="1"/>
</dbReference>
<feature type="transmembrane region" description="Helical" evidence="11">
    <location>
        <begin position="38"/>
        <end position="58"/>
    </location>
</feature>
<evidence type="ECO:0000256" key="4">
    <source>
        <dbReference type="ARBA" id="ARBA00022676"/>
    </source>
</evidence>
<feature type="transmembrane region" description="Helical" evidence="11">
    <location>
        <begin position="196"/>
        <end position="222"/>
    </location>
</feature>
<dbReference type="Pfam" id="PF05208">
    <property type="entry name" value="ALG3"/>
    <property type="match status" value="1"/>
</dbReference>
<feature type="transmembrane region" description="Helical" evidence="11">
    <location>
        <begin position="285"/>
        <end position="309"/>
    </location>
</feature>
<comment type="subcellular location">
    <subcellularLocation>
        <location evidence="1">Endoplasmic reticulum membrane</location>
        <topology evidence="1">Multi-pass membrane protein</topology>
    </subcellularLocation>
</comment>
<sequence>MGKNVKKKPNTFLQTMTTFRQKYCNLNFVKELIFTSNYLKLVSVVLILVDAILCLVVVHRIKYTEIDWIAYMQEVEGFLNGTFDYSQLKGDTGPLVYPAAFVYIYSALYHVTDGGKNVRTAQYIFVLLYVVLLALVFRIYIRTKKVPAYVLVLMTCTTYRIHSIFILRLFNDPIATILFYASLNLFLDNRWSLGSAVYSLAVGVKMNILLYAPALLIAYLCCLGWKRTIYQISICASVQLFLGAPFLLENPYAYLKGSFDLGRIFMHKWTVNWRFLPEHIFINPLFHVALLAAHVGLICAFVPIMTAYIKSYARLKMIETDLNVQSKKKPMPIDMGSVAQLLVFPMFVTNFIGIVVSRSLHYQFYVWYYHSLPYLLWCTELSVKTRLTILGLIELCWNTYPSTDLSSALLHLSHLLLLFNLYKTSRSRSKME</sequence>
<gene>
    <name evidence="12" type="ORF">NTJ_15046</name>
</gene>
<name>A0ABN7BEU0_9HEMI</name>
<evidence type="ECO:0000256" key="9">
    <source>
        <dbReference type="ARBA" id="ARBA00023136"/>
    </source>
</evidence>
<comment type="pathway">
    <text evidence="2">Protein modification; protein glycosylation.</text>
</comment>
<reference evidence="12 13" key="1">
    <citation type="submission" date="2023-09" db="EMBL/GenBank/DDBJ databases">
        <title>Nesidiocoris tenuis whole genome shotgun sequence.</title>
        <authorList>
            <person name="Shibata T."/>
            <person name="Shimoda M."/>
            <person name="Kobayashi T."/>
            <person name="Uehara T."/>
        </authorList>
    </citation>
    <scope>NUCLEOTIDE SEQUENCE [LARGE SCALE GENOMIC DNA]</scope>
    <source>
        <strain evidence="12 13">Japan</strain>
    </source>
</reference>
<evidence type="ECO:0000256" key="5">
    <source>
        <dbReference type="ARBA" id="ARBA00022679"/>
    </source>
</evidence>
<dbReference type="Proteomes" id="UP001307889">
    <property type="component" value="Chromosome 14"/>
</dbReference>
<evidence type="ECO:0000256" key="1">
    <source>
        <dbReference type="ARBA" id="ARBA00004477"/>
    </source>
</evidence>
<evidence type="ECO:0000313" key="12">
    <source>
        <dbReference type="EMBL" id="BET02228.1"/>
    </source>
</evidence>
<feature type="transmembrane region" description="Helical" evidence="11">
    <location>
        <begin position="123"/>
        <end position="141"/>
    </location>
</feature>
<keyword evidence="4" id="KW-0328">Glycosyltransferase</keyword>
<dbReference type="PANTHER" id="PTHR12646:SF0">
    <property type="entry name" value="DOL-P-MAN:MAN(5)GLCNAC(2)-PP-DOL ALPHA-1,3-MANNOSYLTRANSFERASE"/>
    <property type="match status" value="1"/>
</dbReference>
<evidence type="ECO:0000313" key="13">
    <source>
        <dbReference type="Proteomes" id="UP001307889"/>
    </source>
</evidence>
<dbReference type="EMBL" id="AP028922">
    <property type="protein sequence ID" value="BET02228.1"/>
    <property type="molecule type" value="Genomic_DNA"/>
</dbReference>
<comment type="catalytic activity">
    <reaction evidence="10">
        <text>an alpha-D-Man-(1-&gt;2)-alpha-D-Man-(1-&gt;2)-alpha-D-Man-(1-&gt;3)-[alpha-D-Man-(1-&gt;6)]-beta-D-Man-(1-&gt;4)-beta-D-GlcNAc-(1-&gt;4)-alpha-D-GlcNAc-diphospho-di-trans,poly-cis-dolichol + a di-trans,poly-cis-dolichyl beta-D-mannosyl phosphate = an alpha-D-Man-(1-&gt;2)-alpha-D-Man-(1-&gt;2)-alpha-D-Man-(1-&gt;3)-[alpha-D-Man-(1-&gt;3)-alpha-D-Man-(1-&gt;6)]-beta-D-Man-(1-&gt;4)-beta-D-GlcNAc-(1-&gt;4)-alpha-D-GlcNAc-diphospho-di-trans,poly-cis-dolichol + a di-trans,poly-cis-dolichyl phosphate + H(+)</text>
        <dbReference type="Rhea" id="RHEA:29527"/>
        <dbReference type="Rhea" id="RHEA-COMP:19498"/>
        <dbReference type="Rhea" id="RHEA-COMP:19501"/>
        <dbReference type="Rhea" id="RHEA-COMP:19516"/>
        <dbReference type="Rhea" id="RHEA-COMP:19517"/>
        <dbReference type="ChEBI" id="CHEBI:15378"/>
        <dbReference type="ChEBI" id="CHEBI:57683"/>
        <dbReference type="ChEBI" id="CHEBI:58211"/>
        <dbReference type="ChEBI" id="CHEBI:132515"/>
        <dbReference type="ChEBI" id="CHEBI:132516"/>
        <dbReference type="EC" id="2.4.1.258"/>
    </reaction>
    <physiologicalReaction direction="left-to-right" evidence="10">
        <dbReference type="Rhea" id="RHEA:29528"/>
    </physiologicalReaction>
</comment>
<dbReference type="InterPro" id="IPR007873">
    <property type="entry name" value="Glycosyltransferase_ALG3"/>
</dbReference>
<accession>A0ABN7BEU0</accession>
<proteinExistence type="predicted"/>
<evidence type="ECO:0000256" key="7">
    <source>
        <dbReference type="ARBA" id="ARBA00022824"/>
    </source>
</evidence>
<organism evidence="12 13">
    <name type="scientific">Nesidiocoris tenuis</name>
    <dbReference type="NCBI Taxonomy" id="355587"/>
    <lineage>
        <taxon>Eukaryota</taxon>
        <taxon>Metazoa</taxon>
        <taxon>Ecdysozoa</taxon>
        <taxon>Arthropoda</taxon>
        <taxon>Hexapoda</taxon>
        <taxon>Insecta</taxon>
        <taxon>Pterygota</taxon>
        <taxon>Neoptera</taxon>
        <taxon>Paraneoptera</taxon>
        <taxon>Hemiptera</taxon>
        <taxon>Heteroptera</taxon>
        <taxon>Panheteroptera</taxon>
        <taxon>Cimicomorpha</taxon>
        <taxon>Miridae</taxon>
        <taxon>Dicyphina</taxon>
        <taxon>Nesidiocoris</taxon>
    </lineage>
</organism>
<evidence type="ECO:0000256" key="2">
    <source>
        <dbReference type="ARBA" id="ARBA00004922"/>
    </source>
</evidence>
<feature type="transmembrane region" description="Helical" evidence="11">
    <location>
        <begin position="337"/>
        <end position="356"/>
    </location>
</feature>
<evidence type="ECO:0000256" key="10">
    <source>
        <dbReference type="ARBA" id="ARBA00049506"/>
    </source>
</evidence>
<keyword evidence="13" id="KW-1185">Reference proteome</keyword>
<dbReference type="GO" id="GO:0016740">
    <property type="term" value="F:transferase activity"/>
    <property type="evidence" value="ECO:0007669"/>
    <property type="project" value="UniProtKB-KW"/>
</dbReference>